<sequence length="81" mass="9388">MNLGQNENLGRLLGRLKSAIVRPMTISDSEAAYVEKVRNDRDDARGEAWRLKVLLEEIKLTLRNDWPADAKVQWLIERLEV</sequence>
<keyword evidence="2" id="KW-1185">Reference proteome</keyword>
<gene>
    <name evidence="1" type="ORF">CI1B_61100</name>
</gene>
<name>A0A508TN35_9BRAD</name>
<evidence type="ECO:0000313" key="1">
    <source>
        <dbReference type="EMBL" id="VIO75802.1"/>
    </source>
</evidence>
<dbReference type="Proteomes" id="UP000328092">
    <property type="component" value="Unassembled WGS sequence"/>
</dbReference>
<organism evidence="1 2">
    <name type="scientific">Bradyrhizobium ivorense</name>
    <dbReference type="NCBI Taxonomy" id="2511166"/>
    <lineage>
        <taxon>Bacteria</taxon>
        <taxon>Pseudomonadati</taxon>
        <taxon>Pseudomonadota</taxon>
        <taxon>Alphaproteobacteria</taxon>
        <taxon>Hyphomicrobiales</taxon>
        <taxon>Nitrobacteraceae</taxon>
        <taxon>Bradyrhizobium</taxon>
    </lineage>
</organism>
<accession>A0A508TN35</accession>
<dbReference type="AlphaFoldDB" id="A0A508TN35"/>
<protein>
    <submittedName>
        <fullName evidence="1">Uncharacterized protein</fullName>
    </submittedName>
</protein>
<evidence type="ECO:0000313" key="2">
    <source>
        <dbReference type="Proteomes" id="UP000328092"/>
    </source>
</evidence>
<comment type="caution">
    <text evidence="1">The sequence shown here is derived from an EMBL/GenBank/DDBJ whole genome shotgun (WGS) entry which is preliminary data.</text>
</comment>
<reference evidence="1" key="1">
    <citation type="submission" date="2019-02" db="EMBL/GenBank/DDBJ databases">
        <authorList>
            <person name="Pothier F.J."/>
        </authorList>
    </citation>
    <scope>NUCLEOTIDE SEQUENCE</scope>
    <source>
        <strain evidence="1">CI-1B</strain>
    </source>
</reference>
<dbReference type="EMBL" id="CAADFC020000025">
    <property type="protein sequence ID" value="VIO75802.1"/>
    <property type="molecule type" value="Genomic_DNA"/>
</dbReference>
<proteinExistence type="predicted"/>